<feature type="transmembrane region" description="Helical" evidence="1">
    <location>
        <begin position="374"/>
        <end position="396"/>
    </location>
</feature>
<dbReference type="PANTHER" id="PTHR47704:SF1">
    <property type="entry name" value="POTASSIUM TRANSPORTER KIMA"/>
    <property type="match status" value="1"/>
</dbReference>
<feature type="transmembrane region" description="Helical" evidence="1">
    <location>
        <begin position="403"/>
        <end position="423"/>
    </location>
</feature>
<feature type="transmembrane region" description="Helical" evidence="1">
    <location>
        <begin position="164"/>
        <end position="187"/>
    </location>
</feature>
<gene>
    <name evidence="2" type="ORF">GA0074704_0357</name>
</gene>
<protein>
    <submittedName>
        <fullName evidence="2">Amino acid transporter</fullName>
    </submittedName>
</protein>
<name>A0A1C5GRE0_9ACTN</name>
<keyword evidence="1" id="KW-1133">Transmembrane helix</keyword>
<feature type="transmembrane region" description="Helical" evidence="1">
    <location>
        <begin position="57"/>
        <end position="77"/>
    </location>
</feature>
<organism evidence="2 3">
    <name type="scientific">Micromonospora siamensis</name>
    <dbReference type="NCBI Taxonomy" id="299152"/>
    <lineage>
        <taxon>Bacteria</taxon>
        <taxon>Bacillati</taxon>
        <taxon>Actinomycetota</taxon>
        <taxon>Actinomycetes</taxon>
        <taxon>Micromonosporales</taxon>
        <taxon>Micromonosporaceae</taxon>
        <taxon>Micromonospora</taxon>
    </lineage>
</organism>
<dbReference type="AlphaFoldDB" id="A0A1C5GRE0"/>
<evidence type="ECO:0000313" key="3">
    <source>
        <dbReference type="Proteomes" id="UP000198210"/>
    </source>
</evidence>
<accession>A0A1C5GRE0</accession>
<reference evidence="2 3" key="1">
    <citation type="submission" date="2016-06" db="EMBL/GenBank/DDBJ databases">
        <authorList>
            <person name="Kjaerup R.B."/>
            <person name="Dalgaard T.S."/>
            <person name="Juul-Madsen H.R."/>
        </authorList>
    </citation>
    <scope>NUCLEOTIDE SEQUENCE [LARGE SCALE GENOMIC DNA]</scope>
    <source>
        <strain evidence="2 3">DSM 45097</strain>
    </source>
</reference>
<dbReference type="PANTHER" id="PTHR47704">
    <property type="entry name" value="POTASSIUM TRANSPORTER KIMA"/>
    <property type="match status" value="1"/>
</dbReference>
<feature type="transmembrane region" description="Helical" evidence="1">
    <location>
        <begin position="24"/>
        <end position="45"/>
    </location>
</feature>
<dbReference type="InterPro" id="IPR053153">
    <property type="entry name" value="APC_K+_Transporter"/>
</dbReference>
<evidence type="ECO:0000256" key="1">
    <source>
        <dbReference type="SAM" id="Phobius"/>
    </source>
</evidence>
<evidence type="ECO:0000313" key="2">
    <source>
        <dbReference type="EMBL" id="SCG36348.1"/>
    </source>
</evidence>
<feature type="transmembrane region" description="Helical" evidence="1">
    <location>
        <begin position="199"/>
        <end position="220"/>
    </location>
</feature>
<feature type="transmembrane region" description="Helical" evidence="1">
    <location>
        <begin position="282"/>
        <end position="305"/>
    </location>
</feature>
<feature type="transmembrane region" description="Helical" evidence="1">
    <location>
        <begin position="349"/>
        <end position="368"/>
    </location>
</feature>
<dbReference type="EMBL" id="LT607751">
    <property type="protein sequence ID" value="SCG36348.1"/>
    <property type="molecule type" value="Genomic_DNA"/>
</dbReference>
<keyword evidence="1" id="KW-0472">Membrane</keyword>
<feature type="transmembrane region" description="Helical" evidence="1">
    <location>
        <begin position="241"/>
        <end position="262"/>
    </location>
</feature>
<keyword evidence="3" id="KW-1185">Reference proteome</keyword>
<dbReference type="Gene3D" id="1.20.1740.10">
    <property type="entry name" value="Amino acid/polyamine transporter I"/>
    <property type="match status" value="1"/>
</dbReference>
<sequence>MPERERCDATVGTCTPRGPGRHPFLLAGFAFAIMADPVSSVAYAIEAALRALHGDLRLLLPTSVLVIAVIALVVVNYHQIVGRYPNGGGAAAAAGEAFGEGWAFLPIGALIVDYVLTIGISCAAAAAAVIAYLPSLAPLRVPIGLGLVVVVGALSWFGAVGRALFAAMTVGFVALALLVLGLGMFAAPRPEGAASTVAPHTPVLAVVLAFPAAMALATGVEAPSSAIAQLGQLDDTGRRRFGRATLWTTIGIVGVLTIGFAAEAHRLQIGVPPPHSTQLAELARVAAPTPVFAAFQATTALLLLAAAGSSYQAGPGLLKALSRTRLPGGRGVGILPAALGRTNRWYTPFHAVLLFMILALVVVAAGQAQDQRLVLFYAVSVFVSFLAGLSAMALFSHRERRRGAFLVNTVAAGAVAFTLVVNVARGAPVVSLLATMLIAALLHRRWVRAGRPRGVRHATAD</sequence>
<feature type="transmembrane region" description="Helical" evidence="1">
    <location>
        <begin position="111"/>
        <end position="133"/>
    </location>
</feature>
<feature type="transmembrane region" description="Helical" evidence="1">
    <location>
        <begin position="429"/>
        <end position="447"/>
    </location>
</feature>
<feature type="transmembrane region" description="Helical" evidence="1">
    <location>
        <begin position="139"/>
        <end position="157"/>
    </location>
</feature>
<keyword evidence="1" id="KW-0812">Transmembrane</keyword>
<proteinExistence type="predicted"/>
<dbReference type="RefSeq" id="WP_197697583.1">
    <property type="nucleotide sequence ID" value="NZ_JBHLYF010000001.1"/>
</dbReference>
<dbReference type="Proteomes" id="UP000198210">
    <property type="component" value="Chromosome I"/>
</dbReference>